<protein>
    <submittedName>
        <fullName evidence="2">HNH endonuclease</fullName>
    </submittedName>
</protein>
<feature type="domain" description="HNH nuclease" evidence="1">
    <location>
        <begin position="136"/>
        <end position="188"/>
    </location>
</feature>
<keyword evidence="2" id="KW-0540">Nuclease</keyword>
<keyword evidence="2" id="KW-0255">Endonuclease</keyword>
<reference evidence="2" key="1">
    <citation type="submission" date="2019-02" db="EMBL/GenBank/DDBJ databases">
        <authorList>
            <person name="Li S.-H."/>
        </authorList>
    </citation>
    <scope>NUCLEOTIDE SEQUENCE</scope>
    <source>
        <strain evidence="2">IMCC14734</strain>
    </source>
</reference>
<sequence length="233" mass="25928">MNFEQWLVAIGMSPKTAKSHSVAIAGGLSSWAAAADLVKQSLHEIDSVSDFRHTCEKLRRLEIYDARNTVGKGLYNAALHNYADYLAEITQSALEQDLSDIVADARLTNTEKTTLINTRVGQGKFRKQLIAHWGGCAVTGYADTRFLVASHIKPWVSASHPERLDPCNGLLLVPNLSKVFDLGYISFQSSGDICISEQLEDFQVLGIDSAMRVSLGDEHQDYLSFHRRTVFRR</sequence>
<accession>A0ABT3TKU4</accession>
<evidence type="ECO:0000259" key="1">
    <source>
        <dbReference type="Pfam" id="PF13391"/>
    </source>
</evidence>
<organism evidence="2 3">
    <name type="scientific">Candidatus Litorirhabdus singularis</name>
    <dbReference type="NCBI Taxonomy" id="2518993"/>
    <lineage>
        <taxon>Bacteria</taxon>
        <taxon>Pseudomonadati</taxon>
        <taxon>Pseudomonadota</taxon>
        <taxon>Gammaproteobacteria</taxon>
        <taxon>Cellvibrionales</taxon>
        <taxon>Halieaceae</taxon>
        <taxon>Candidatus Litorirhabdus</taxon>
    </lineage>
</organism>
<name>A0ABT3TKU4_9GAMM</name>
<dbReference type="RefSeq" id="WP_279246886.1">
    <property type="nucleotide sequence ID" value="NZ_SHNN01000004.1"/>
</dbReference>
<keyword evidence="2" id="KW-0378">Hydrolase</keyword>
<dbReference type="InterPro" id="IPR003615">
    <property type="entry name" value="HNH_nuc"/>
</dbReference>
<gene>
    <name evidence="2" type="ORF">EYC98_18510</name>
</gene>
<dbReference type="GO" id="GO:0004519">
    <property type="term" value="F:endonuclease activity"/>
    <property type="evidence" value="ECO:0007669"/>
    <property type="project" value="UniProtKB-KW"/>
</dbReference>
<keyword evidence="3" id="KW-1185">Reference proteome</keyword>
<comment type="caution">
    <text evidence="2">The sequence shown here is derived from an EMBL/GenBank/DDBJ whole genome shotgun (WGS) entry which is preliminary data.</text>
</comment>
<dbReference type="EMBL" id="SHNN01000004">
    <property type="protein sequence ID" value="MCX2982860.1"/>
    <property type="molecule type" value="Genomic_DNA"/>
</dbReference>
<dbReference type="Proteomes" id="UP001143362">
    <property type="component" value="Unassembled WGS sequence"/>
</dbReference>
<proteinExistence type="predicted"/>
<dbReference type="Pfam" id="PF13391">
    <property type="entry name" value="HNH_2"/>
    <property type="match status" value="1"/>
</dbReference>
<evidence type="ECO:0000313" key="3">
    <source>
        <dbReference type="Proteomes" id="UP001143362"/>
    </source>
</evidence>
<evidence type="ECO:0000313" key="2">
    <source>
        <dbReference type="EMBL" id="MCX2982860.1"/>
    </source>
</evidence>